<gene>
    <name evidence="2" type="ORF">DFH08DRAFT_935176</name>
</gene>
<feature type="region of interest" description="Disordered" evidence="1">
    <location>
        <begin position="292"/>
        <end position="383"/>
    </location>
</feature>
<feature type="compositionally biased region" description="Basic residues" evidence="1">
    <location>
        <begin position="66"/>
        <end position="83"/>
    </location>
</feature>
<protein>
    <submittedName>
        <fullName evidence="2">Uncharacterized protein</fullName>
    </submittedName>
</protein>
<reference evidence="2" key="1">
    <citation type="submission" date="2023-03" db="EMBL/GenBank/DDBJ databases">
        <title>Massive genome expansion in bonnet fungi (Mycena s.s.) driven by repeated elements and novel gene families across ecological guilds.</title>
        <authorList>
            <consortium name="Lawrence Berkeley National Laboratory"/>
            <person name="Harder C.B."/>
            <person name="Miyauchi S."/>
            <person name="Viragh M."/>
            <person name="Kuo A."/>
            <person name="Thoen E."/>
            <person name="Andreopoulos B."/>
            <person name="Lu D."/>
            <person name="Skrede I."/>
            <person name="Drula E."/>
            <person name="Henrissat B."/>
            <person name="Morin E."/>
            <person name="Kohler A."/>
            <person name="Barry K."/>
            <person name="LaButti K."/>
            <person name="Morin E."/>
            <person name="Salamov A."/>
            <person name="Lipzen A."/>
            <person name="Mereny Z."/>
            <person name="Hegedus B."/>
            <person name="Baldrian P."/>
            <person name="Stursova M."/>
            <person name="Weitz H."/>
            <person name="Taylor A."/>
            <person name="Grigoriev I.V."/>
            <person name="Nagy L.G."/>
            <person name="Martin F."/>
            <person name="Kauserud H."/>
        </authorList>
    </citation>
    <scope>NUCLEOTIDE SEQUENCE</scope>
    <source>
        <strain evidence="2">CBHHK002</strain>
    </source>
</reference>
<feature type="compositionally biased region" description="Basic and acidic residues" evidence="1">
    <location>
        <begin position="104"/>
        <end position="114"/>
    </location>
</feature>
<dbReference type="Proteomes" id="UP001218218">
    <property type="component" value="Unassembled WGS sequence"/>
</dbReference>
<accession>A0AAD7ETX5</accession>
<evidence type="ECO:0000313" key="2">
    <source>
        <dbReference type="EMBL" id="KAJ7351603.1"/>
    </source>
</evidence>
<keyword evidence="3" id="KW-1185">Reference proteome</keyword>
<evidence type="ECO:0000313" key="3">
    <source>
        <dbReference type="Proteomes" id="UP001218218"/>
    </source>
</evidence>
<sequence length="383" mass="42835">MAALAIPIGNTTLAERGGTCQARGKRNSKAGLWRGRCQDGGIEGNGKNKHTQRHRGGEKRNLPPSKKQRRKKKSRRIRHRKAQPHPDDEQLQDDKGQPRAPHNHAGDARSEMRAKSPAAYMHRLLRPTFIQRARDNDGRRGVYSGKACLAKGETAEVPLLRPLSAGSDSSEIADICKLYMKKCQNPDGTLVQRVERVKKGWGAVRASTGKRGTAMHGLHHTWKCPLRRTSCTETCKREVPNFRIATIEKTGKENTHPQNNCPLPPQCVALAGARLRAQRRDSRAVVLVMMEEEERERARESGGGAGGRKGDACGTQMRRSAAKAQAPRTRSRRAQRNREKRRRRADDEGQDEEGKHEAGGGGGRTVLARTKRQDHRWKDKKEE</sequence>
<feature type="region of interest" description="Disordered" evidence="1">
    <location>
        <begin position="16"/>
        <end position="114"/>
    </location>
</feature>
<evidence type="ECO:0000256" key="1">
    <source>
        <dbReference type="SAM" id="MobiDB-lite"/>
    </source>
</evidence>
<dbReference type="EMBL" id="JARIHO010000013">
    <property type="protein sequence ID" value="KAJ7351603.1"/>
    <property type="molecule type" value="Genomic_DNA"/>
</dbReference>
<feature type="compositionally biased region" description="Basic residues" evidence="1">
    <location>
        <begin position="329"/>
        <end position="343"/>
    </location>
</feature>
<feature type="compositionally biased region" description="Basic residues" evidence="1">
    <location>
        <begin position="47"/>
        <end position="57"/>
    </location>
</feature>
<comment type="caution">
    <text evidence="2">The sequence shown here is derived from an EMBL/GenBank/DDBJ whole genome shotgun (WGS) entry which is preliminary data.</text>
</comment>
<feature type="compositionally biased region" description="Basic and acidic residues" evidence="1">
    <location>
        <begin position="84"/>
        <end position="97"/>
    </location>
</feature>
<dbReference type="AlphaFoldDB" id="A0AAD7ETX5"/>
<organism evidence="2 3">
    <name type="scientific">Mycena albidolilacea</name>
    <dbReference type="NCBI Taxonomy" id="1033008"/>
    <lineage>
        <taxon>Eukaryota</taxon>
        <taxon>Fungi</taxon>
        <taxon>Dikarya</taxon>
        <taxon>Basidiomycota</taxon>
        <taxon>Agaricomycotina</taxon>
        <taxon>Agaricomycetes</taxon>
        <taxon>Agaricomycetidae</taxon>
        <taxon>Agaricales</taxon>
        <taxon>Marasmiineae</taxon>
        <taxon>Mycenaceae</taxon>
        <taxon>Mycena</taxon>
    </lineage>
</organism>
<feature type="compositionally biased region" description="Basic and acidic residues" evidence="1">
    <location>
        <begin position="344"/>
        <end position="358"/>
    </location>
</feature>
<name>A0AAD7ETX5_9AGAR</name>
<proteinExistence type="predicted"/>